<dbReference type="AlphaFoldDB" id="A0A1G4EUJ6"/>
<gene>
    <name evidence="1" type="ORF">BWGO95_05892</name>
</gene>
<sequence length="23" mass="2595">MGCIVDGVRCVKMLFYEDKDSVS</sequence>
<evidence type="ECO:0000313" key="1">
    <source>
        <dbReference type="EMBL" id="SCB71634.1"/>
    </source>
</evidence>
<reference evidence="1 2" key="1">
    <citation type="submission" date="2016-08" db="EMBL/GenBank/DDBJ databases">
        <authorList>
            <person name="Seilhamer J.J."/>
        </authorList>
    </citation>
    <scope>NUCLEOTIDE SEQUENCE [LARGE SCALE GENOMIC DNA]</scope>
    <source>
        <strain evidence="1 2">SDA_GO95</strain>
    </source>
</reference>
<proteinExistence type="predicted"/>
<organism evidence="1 2">
    <name type="scientific">Bacillus mycoides</name>
    <dbReference type="NCBI Taxonomy" id="1405"/>
    <lineage>
        <taxon>Bacteria</taxon>
        <taxon>Bacillati</taxon>
        <taxon>Bacillota</taxon>
        <taxon>Bacilli</taxon>
        <taxon>Bacillales</taxon>
        <taxon>Bacillaceae</taxon>
        <taxon>Bacillus</taxon>
        <taxon>Bacillus cereus group</taxon>
    </lineage>
</organism>
<name>A0A1G4EUJ6_BACMY</name>
<dbReference type="EMBL" id="FMAK01000089">
    <property type="protein sequence ID" value="SCB71634.1"/>
    <property type="molecule type" value="Genomic_DNA"/>
</dbReference>
<protein>
    <submittedName>
        <fullName evidence="1">Uncharacterized protein</fullName>
    </submittedName>
</protein>
<evidence type="ECO:0000313" key="2">
    <source>
        <dbReference type="Proteomes" id="UP000195696"/>
    </source>
</evidence>
<accession>A0A1G4EUJ6</accession>
<dbReference type="Proteomes" id="UP000195696">
    <property type="component" value="Unassembled WGS sequence"/>
</dbReference>